<evidence type="ECO:0000313" key="2">
    <source>
        <dbReference type="EMBL" id="KKK49025.1"/>
    </source>
</evidence>
<protein>
    <recommendedName>
        <fullName evidence="1">Band 7 domain-containing protein</fullName>
    </recommendedName>
</protein>
<accession>A0A0F8WLC8</accession>
<dbReference type="Pfam" id="PF01145">
    <property type="entry name" value="Band_7"/>
    <property type="match status" value="1"/>
</dbReference>
<gene>
    <name evidence="2" type="ORF">LCGC14_3139220</name>
</gene>
<organism evidence="2">
    <name type="scientific">marine sediment metagenome</name>
    <dbReference type="NCBI Taxonomy" id="412755"/>
    <lineage>
        <taxon>unclassified sequences</taxon>
        <taxon>metagenomes</taxon>
        <taxon>ecological metagenomes</taxon>
    </lineage>
</organism>
<feature type="non-terminal residue" evidence="2">
    <location>
        <position position="59"/>
    </location>
</feature>
<reference evidence="2" key="1">
    <citation type="journal article" date="2015" name="Nature">
        <title>Complex archaea that bridge the gap between prokaryotes and eukaryotes.</title>
        <authorList>
            <person name="Spang A."/>
            <person name="Saw J.H."/>
            <person name="Jorgensen S.L."/>
            <person name="Zaremba-Niedzwiedzka K."/>
            <person name="Martijn J."/>
            <person name="Lind A.E."/>
            <person name="van Eijk R."/>
            <person name="Schleper C."/>
            <person name="Guy L."/>
            <person name="Ettema T.J."/>
        </authorList>
    </citation>
    <scope>NUCLEOTIDE SEQUENCE</scope>
</reference>
<name>A0A0F8WLC8_9ZZZZ</name>
<feature type="domain" description="Band 7" evidence="1">
    <location>
        <begin position="20"/>
        <end position="59"/>
    </location>
</feature>
<dbReference type="InterPro" id="IPR001107">
    <property type="entry name" value="Band_7"/>
</dbReference>
<comment type="caution">
    <text evidence="2">The sequence shown here is derived from an EMBL/GenBank/DDBJ whole genome shotgun (WGS) entry which is preliminary data.</text>
</comment>
<sequence length="59" mass="7374">MNWLNTLFQKIYELFNWFYTVVPWERAMRVRFGKHMKIMQPGIHVQIPFIDKVFLMNIR</sequence>
<dbReference type="EMBL" id="LAZR01068766">
    <property type="protein sequence ID" value="KKK49025.1"/>
    <property type="molecule type" value="Genomic_DNA"/>
</dbReference>
<evidence type="ECO:0000259" key="1">
    <source>
        <dbReference type="Pfam" id="PF01145"/>
    </source>
</evidence>
<proteinExistence type="predicted"/>
<dbReference type="AlphaFoldDB" id="A0A0F8WLC8"/>